<name>A0A291QYQ2_9BACT</name>
<evidence type="ECO:0008006" key="3">
    <source>
        <dbReference type="Google" id="ProtNLM"/>
    </source>
</evidence>
<reference evidence="1 2" key="1">
    <citation type="submission" date="2017-10" db="EMBL/GenBank/DDBJ databases">
        <title>Paenichitinophaga pekingensis gen. nov., sp. nov., isolated from activated sludge.</title>
        <authorList>
            <person name="Jin D."/>
            <person name="Kong X."/>
            <person name="Deng Y."/>
            <person name="Bai Z."/>
        </authorList>
    </citation>
    <scope>NUCLEOTIDE SEQUENCE [LARGE SCALE GENOMIC DNA]</scope>
    <source>
        <strain evidence="1 2">13</strain>
    </source>
</reference>
<protein>
    <recommendedName>
        <fullName evidence="3">PKD domain-containing protein</fullName>
    </recommendedName>
</protein>
<dbReference type="AlphaFoldDB" id="A0A291QYQ2"/>
<dbReference type="Pfam" id="PF16407">
    <property type="entry name" value="PKD_2"/>
    <property type="match status" value="1"/>
</dbReference>
<dbReference type="EMBL" id="CP023777">
    <property type="protein sequence ID" value="ATL49106.1"/>
    <property type="molecule type" value="Genomic_DNA"/>
</dbReference>
<dbReference type="Proteomes" id="UP000220133">
    <property type="component" value="Chromosome"/>
</dbReference>
<evidence type="ECO:0000313" key="2">
    <source>
        <dbReference type="Proteomes" id="UP000220133"/>
    </source>
</evidence>
<sequence>MIFNLFQMKKKLSIIILVMMVFSSTITSCYKDKGNYDYHALNDVAISGIEDSYLVINAGKLVINPSLSQSKLPKPDSAYTYQWFLYEETSEGYLSGDRIIIGSEMNLEWISSIKAGNYALFLRVTDKETGVFYENRCHLYLKTEFNTGWLVLSEKKDGAPLFSIVGLEKDTPVYFYDALQANGVDYELTGKPLAITRFQYTYYRGPIYGVYISTTTGTNKFDINDSLTWKPTNNIIYEMAGDFDENYAPDFIYPVPGDRVSYMYKDSTMYFRSVFNYINYGIPINLIKGTNTTFKVSPYIAGDGRNPSILYDVENHRFVRHLMAANSSIEMPDSGDDLFPYQDPNYDLVYMKNVTAYNPSEAQAIMKNKTTGKYYCLNIYNYNGSLYESAFREITATDFDKAEDISISRNRGYIFYHVGGKVYEYDPVIQKTYEMMDLGSANITFFGFMKYSVSDSRRNQLLIATYNESNGGGTFKVYDVPTLNGPLELLEEYSGFDKIVDIAF</sequence>
<organism evidence="1 2">
    <name type="scientific">Chitinophaga caeni</name>
    <dbReference type="NCBI Taxonomy" id="2029983"/>
    <lineage>
        <taxon>Bacteria</taxon>
        <taxon>Pseudomonadati</taxon>
        <taxon>Bacteroidota</taxon>
        <taxon>Chitinophagia</taxon>
        <taxon>Chitinophagales</taxon>
        <taxon>Chitinophagaceae</taxon>
        <taxon>Chitinophaga</taxon>
    </lineage>
</organism>
<keyword evidence="2" id="KW-1185">Reference proteome</keyword>
<gene>
    <name evidence="1" type="ORF">COR50_19090</name>
</gene>
<accession>A0A291QYQ2</accession>
<proteinExistence type="predicted"/>
<evidence type="ECO:0000313" key="1">
    <source>
        <dbReference type="EMBL" id="ATL49106.1"/>
    </source>
</evidence>
<dbReference type="KEGG" id="cbae:COR50_19090"/>
<dbReference type="InterPro" id="IPR032183">
    <property type="entry name" value="PKD-like"/>
</dbReference>